<evidence type="ECO:0000313" key="2">
    <source>
        <dbReference type="Proteomes" id="UP000822476"/>
    </source>
</evidence>
<name>A0A8S9ZAZ4_9TREM</name>
<dbReference type="EMBL" id="JTDE01000684">
    <property type="protein sequence ID" value="KAF7260587.1"/>
    <property type="molecule type" value="Genomic_DNA"/>
</dbReference>
<accession>A0A8S9ZAZ4</accession>
<organism evidence="1 2">
    <name type="scientific">Paragonimus skrjabini miyazakii</name>
    <dbReference type="NCBI Taxonomy" id="59628"/>
    <lineage>
        <taxon>Eukaryota</taxon>
        <taxon>Metazoa</taxon>
        <taxon>Spiralia</taxon>
        <taxon>Lophotrochozoa</taxon>
        <taxon>Platyhelminthes</taxon>
        <taxon>Trematoda</taxon>
        <taxon>Digenea</taxon>
        <taxon>Plagiorchiida</taxon>
        <taxon>Troglotremata</taxon>
        <taxon>Troglotrematidae</taxon>
        <taxon>Paragonimus</taxon>
    </lineage>
</organism>
<proteinExistence type="predicted"/>
<keyword evidence="2" id="KW-1185">Reference proteome</keyword>
<gene>
    <name evidence="1" type="ORF">EG68_02113</name>
</gene>
<protein>
    <submittedName>
        <fullName evidence="1">Uncharacterized protein</fullName>
    </submittedName>
</protein>
<evidence type="ECO:0000313" key="1">
    <source>
        <dbReference type="EMBL" id="KAF7260587.1"/>
    </source>
</evidence>
<reference evidence="1" key="1">
    <citation type="submission" date="2019-07" db="EMBL/GenBank/DDBJ databases">
        <title>Annotation for the trematode Paragonimus miyazaki's.</title>
        <authorList>
            <person name="Choi Y.-J."/>
        </authorList>
    </citation>
    <scope>NUCLEOTIDE SEQUENCE</scope>
    <source>
        <strain evidence="1">Japan</strain>
    </source>
</reference>
<dbReference type="AlphaFoldDB" id="A0A8S9ZAZ4"/>
<sequence>MLLTYLREKQLIVSRKISVGENGMVHRINKHFEIDGRNFTRLSSNPTQPNVLHFHLSNTSLSGGLVKNILNVIHNAN</sequence>
<dbReference type="Proteomes" id="UP000822476">
    <property type="component" value="Unassembled WGS sequence"/>
</dbReference>
<comment type="caution">
    <text evidence="1">The sequence shown here is derived from an EMBL/GenBank/DDBJ whole genome shotgun (WGS) entry which is preliminary data.</text>
</comment>